<dbReference type="Gene3D" id="1.10.630.10">
    <property type="entry name" value="Cytochrome P450"/>
    <property type="match status" value="1"/>
</dbReference>
<name>A0A8J4TZV8_CLAMG</name>
<evidence type="ECO:0000313" key="3">
    <source>
        <dbReference type="Proteomes" id="UP000727407"/>
    </source>
</evidence>
<organism evidence="2 3">
    <name type="scientific">Clarias magur</name>
    <name type="common">Asian catfish</name>
    <name type="synonym">Macropteronotus magur</name>
    <dbReference type="NCBI Taxonomy" id="1594786"/>
    <lineage>
        <taxon>Eukaryota</taxon>
        <taxon>Metazoa</taxon>
        <taxon>Chordata</taxon>
        <taxon>Craniata</taxon>
        <taxon>Vertebrata</taxon>
        <taxon>Euteleostomi</taxon>
        <taxon>Actinopterygii</taxon>
        <taxon>Neopterygii</taxon>
        <taxon>Teleostei</taxon>
        <taxon>Ostariophysi</taxon>
        <taxon>Siluriformes</taxon>
        <taxon>Clariidae</taxon>
        <taxon>Clarias</taxon>
    </lineage>
</organism>
<sequence>MRGCAQRYIQTQVIIQEAIAEKLNPQQTQSYTESNLYRLSHKNKMRGPRVCLGEGLPRMELFLFLVTLLHRFQFTWPDDAGEPDFTPVGQSVAGYTVEFPTWAASSGWNTPAHIFNGSQSS</sequence>
<dbReference type="GO" id="GO:0004497">
    <property type="term" value="F:monooxygenase activity"/>
    <property type="evidence" value="ECO:0007669"/>
    <property type="project" value="InterPro"/>
</dbReference>
<dbReference type="SUPFAM" id="SSF48264">
    <property type="entry name" value="Cytochrome P450"/>
    <property type="match status" value="1"/>
</dbReference>
<proteinExistence type="inferred from homology"/>
<dbReference type="GO" id="GO:0016705">
    <property type="term" value="F:oxidoreductase activity, acting on paired donors, with incorporation or reduction of molecular oxygen"/>
    <property type="evidence" value="ECO:0007669"/>
    <property type="project" value="InterPro"/>
</dbReference>
<dbReference type="OrthoDB" id="2789670at2759"/>
<comment type="caution">
    <text evidence="2">The sequence shown here is derived from an EMBL/GenBank/DDBJ whole genome shotgun (WGS) entry which is preliminary data.</text>
</comment>
<dbReference type="AlphaFoldDB" id="A0A8J4TZV8"/>
<evidence type="ECO:0000256" key="1">
    <source>
        <dbReference type="ARBA" id="ARBA00010617"/>
    </source>
</evidence>
<dbReference type="Pfam" id="PF00067">
    <property type="entry name" value="p450"/>
    <property type="match status" value="1"/>
</dbReference>
<gene>
    <name evidence="2" type="ORF">DAT39_012303</name>
</gene>
<dbReference type="GO" id="GO:0020037">
    <property type="term" value="F:heme binding"/>
    <property type="evidence" value="ECO:0007669"/>
    <property type="project" value="InterPro"/>
</dbReference>
<dbReference type="GO" id="GO:0005506">
    <property type="term" value="F:iron ion binding"/>
    <property type="evidence" value="ECO:0007669"/>
    <property type="project" value="InterPro"/>
</dbReference>
<dbReference type="Proteomes" id="UP000727407">
    <property type="component" value="Unassembled WGS sequence"/>
</dbReference>
<keyword evidence="3" id="KW-1185">Reference proteome</keyword>
<reference evidence="2" key="1">
    <citation type="submission" date="2020-07" db="EMBL/GenBank/DDBJ databases">
        <title>Clarias magur genome sequencing, assembly and annotation.</title>
        <authorList>
            <person name="Kushwaha B."/>
            <person name="Kumar R."/>
            <person name="Das P."/>
            <person name="Joshi C.G."/>
            <person name="Kumar D."/>
            <person name="Nagpure N.S."/>
            <person name="Pandey M."/>
            <person name="Agarwal S."/>
            <person name="Srivastava S."/>
            <person name="Singh M."/>
            <person name="Sahoo L."/>
            <person name="Jayasankar P."/>
            <person name="Meher P.K."/>
            <person name="Koringa P.G."/>
            <person name="Iquebal M.A."/>
            <person name="Das S.P."/>
            <person name="Bit A."/>
            <person name="Patnaik S."/>
            <person name="Patel N."/>
            <person name="Shah T.M."/>
            <person name="Hinsu A."/>
            <person name="Jena J.K."/>
        </authorList>
    </citation>
    <scope>NUCLEOTIDE SEQUENCE</scope>
    <source>
        <strain evidence="2">CIFAMagur01</strain>
        <tissue evidence="2">Testis</tissue>
    </source>
</reference>
<dbReference type="InterPro" id="IPR036396">
    <property type="entry name" value="Cyt_P450_sf"/>
</dbReference>
<protein>
    <submittedName>
        <fullName evidence="2">Cytochrome P450 2F2-like</fullName>
    </submittedName>
</protein>
<evidence type="ECO:0000313" key="2">
    <source>
        <dbReference type="EMBL" id="KAF5897983.1"/>
    </source>
</evidence>
<dbReference type="InterPro" id="IPR001128">
    <property type="entry name" value="Cyt_P450"/>
</dbReference>
<comment type="similarity">
    <text evidence="1">Belongs to the cytochrome P450 family.</text>
</comment>
<dbReference type="EMBL" id="QNUK01000215">
    <property type="protein sequence ID" value="KAF5897983.1"/>
    <property type="molecule type" value="Genomic_DNA"/>
</dbReference>
<accession>A0A8J4TZV8</accession>